<dbReference type="PANTHER" id="PTHR13832:SF803">
    <property type="entry name" value="PROTEIN PHOSPHATASE 1G"/>
    <property type="match status" value="1"/>
</dbReference>
<sequence length="112" mass="12346">MQDKSNFTMSLDEPVRTKFSNKGGNARFDYGVSAMQGYREQMEDAHVALVNFDAASATSFFAVYDGHGGDLVYKNNVSLEARYQAVTAFPEVRSVEITAGTEFLVIACDGIW</sequence>
<evidence type="ECO:0000256" key="1">
    <source>
        <dbReference type="ARBA" id="ARBA00001936"/>
    </source>
</evidence>
<proteinExistence type="inferred from homology"/>
<comment type="cofactor">
    <cofactor evidence="1">
        <name>Mn(2+)</name>
        <dbReference type="ChEBI" id="CHEBI:29035"/>
    </cofactor>
</comment>
<comment type="catalytic activity">
    <reaction evidence="11">
        <text>O-phospho-L-threonyl-[protein] + H2O = L-threonyl-[protein] + phosphate</text>
        <dbReference type="Rhea" id="RHEA:47004"/>
        <dbReference type="Rhea" id="RHEA-COMP:11060"/>
        <dbReference type="Rhea" id="RHEA-COMP:11605"/>
        <dbReference type="ChEBI" id="CHEBI:15377"/>
        <dbReference type="ChEBI" id="CHEBI:30013"/>
        <dbReference type="ChEBI" id="CHEBI:43474"/>
        <dbReference type="ChEBI" id="CHEBI:61977"/>
        <dbReference type="EC" id="3.1.3.16"/>
    </reaction>
</comment>
<comment type="cofactor">
    <cofactor evidence="2">
        <name>Mg(2+)</name>
        <dbReference type="ChEBI" id="CHEBI:18420"/>
    </cofactor>
</comment>
<dbReference type="GO" id="GO:0004722">
    <property type="term" value="F:protein serine/threonine phosphatase activity"/>
    <property type="evidence" value="ECO:0007669"/>
    <property type="project" value="UniProtKB-EC"/>
</dbReference>
<dbReference type="Gene3D" id="3.60.40.10">
    <property type="entry name" value="PPM-type phosphatase domain"/>
    <property type="match status" value="2"/>
</dbReference>
<evidence type="ECO:0000256" key="4">
    <source>
        <dbReference type="ARBA" id="ARBA00013081"/>
    </source>
</evidence>
<evidence type="ECO:0000313" key="14">
    <source>
        <dbReference type="Proteomes" id="UP001054889"/>
    </source>
</evidence>
<keyword evidence="5" id="KW-0479">Metal-binding</keyword>
<protein>
    <recommendedName>
        <fullName evidence="4">protein-serine/threonine phosphatase</fullName>
        <ecNumber evidence="4">3.1.3.16</ecNumber>
    </recommendedName>
</protein>
<feature type="domain" description="PPM-type phosphatase" evidence="12">
    <location>
        <begin position="69"/>
        <end position="112"/>
    </location>
</feature>
<dbReference type="PANTHER" id="PTHR13832">
    <property type="entry name" value="PROTEIN PHOSPHATASE 2C"/>
    <property type="match status" value="1"/>
</dbReference>
<dbReference type="Pfam" id="PF00481">
    <property type="entry name" value="PP2C"/>
    <property type="match status" value="1"/>
</dbReference>
<evidence type="ECO:0000256" key="9">
    <source>
        <dbReference type="ARBA" id="ARBA00023211"/>
    </source>
</evidence>
<dbReference type="AlphaFoldDB" id="A0AAV5EYL2"/>
<evidence type="ECO:0000259" key="12">
    <source>
        <dbReference type="Pfam" id="PF00481"/>
    </source>
</evidence>
<evidence type="ECO:0000256" key="2">
    <source>
        <dbReference type="ARBA" id="ARBA00001946"/>
    </source>
</evidence>
<evidence type="ECO:0000256" key="11">
    <source>
        <dbReference type="ARBA" id="ARBA00048336"/>
    </source>
</evidence>
<keyword evidence="7" id="KW-0460">Magnesium</keyword>
<comment type="caution">
    <text evidence="13">The sequence shown here is derived from an EMBL/GenBank/DDBJ whole genome shotgun (WGS) entry which is preliminary data.</text>
</comment>
<evidence type="ECO:0000256" key="8">
    <source>
        <dbReference type="ARBA" id="ARBA00022912"/>
    </source>
</evidence>
<dbReference type="Proteomes" id="UP001054889">
    <property type="component" value="Unassembled WGS sequence"/>
</dbReference>
<evidence type="ECO:0000256" key="3">
    <source>
        <dbReference type="ARBA" id="ARBA00006702"/>
    </source>
</evidence>
<keyword evidence="6" id="KW-0378">Hydrolase</keyword>
<dbReference type="SUPFAM" id="SSF81606">
    <property type="entry name" value="PP2C-like"/>
    <property type="match status" value="2"/>
</dbReference>
<evidence type="ECO:0000256" key="5">
    <source>
        <dbReference type="ARBA" id="ARBA00022723"/>
    </source>
</evidence>
<evidence type="ECO:0000256" key="6">
    <source>
        <dbReference type="ARBA" id="ARBA00022801"/>
    </source>
</evidence>
<evidence type="ECO:0000256" key="10">
    <source>
        <dbReference type="ARBA" id="ARBA00047761"/>
    </source>
</evidence>
<reference evidence="13" key="1">
    <citation type="journal article" date="2018" name="DNA Res.">
        <title>Multiple hybrid de novo genome assembly of finger millet, an orphan allotetraploid crop.</title>
        <authorList>
            <person name="Hatakeyama M."/>
            <person name="Aluri S."/>
            <person name="Balachadran M.T."/>
            <person name="Sivarajan S.R."/>
            <person name="Patrignani A."/>
            <person name="Gruter S."/>
            <person name="Poveda L."/>
            <person name="Shimizu-Inatsugi R."/>
            <person name="Baeten J."/>
            <person name="Francoijs K.J."/>
            <person name="Nataraja K.N."/>
            <person name="Reddy Y.A.N."/>
            <person name="Phadnis S."/>
            <person name="Ravikumar R.L."/>
            <person name="Schlapbach R."/>
            <person name="Sreeman S.M."/>
            <person name="Shimizu K.K."/>
        </authorList>
    </citation>
    <scope>NUCLEOTIDE SEQUENCE</scope>
</reference>
<accession>A0AAV5EYL2</accession>
<dbReference type="InterPro" id="IPR000222">
    <property type="entry name" value="PP2C_BS"/>
</dbReference>
<keyword evidence="9" id="KW-0464">Manganese</keyword>
<dbReference type="InterPro" id="IPR036457">
    <property type="entry name" value="PPM-type-like_dom_sf"/>
</dbReference>
<keyword evidence="14" id="KW-1185">Reference proteome</keyword>
<dbReference type="EC" id="3.1.3.16" evidence="4"/>
<dbReference type="GO" id="GO:0046872">
    <property type="term" value="F:metal ion binding"/>
    <property type="evidence" value="ECO:0007669"/>
    <property type="project" value="UniProtKB-KW"/>
</dbReference>
<evidence type="ECO:0000313" key="13">
    <source>
        <dbReference type="EMBL" id="GJN27136.1"/>
    </source>
</evidence>
<dbReference type="InterPro" id="IPR001932">
    <property type="entry name" value="PPM-type_phosphatase-like_dom"/>
</dbReference>
<dbReference type="InterPro" id="IPR015655">
    <property type="entry name" value="PP2C"/>
</dbReference>
<organism evidence="13 14">
    <name type="scientific">Eleusine coracana subsp. coracana</name>
    <dbReference type="NCBI Taxonomy" id="191504"/>
    <lineage>
        <taxon>Eukaryota</taxon>
        <taxon>Viridiplantae</taxon>
        <taxon>Streptophyta</taxon>
        <taxon>Embryophyta</taxon>
        <taxon>Tracheophyta</taxon>
        <taxon>Spermatophyta</taxon>
        <taxon>Magnoliopsida</taxon>
        <taxon>Liliopsida</taxon>
        <taxon>Poales</taxon>
        <taxon>Poaceae</taxon>
        <taxon>PACMAD clade</taxon>
        <taxon>Chloridoideae</taxon>
        <taxon>Cynodonteae</taxon>
        <taxon>Eleusininae</taxon>
        <taxon>Eleusine</taxon>
    </lineage>
</organism>
<gene>
    <name evidence="13" type="primary">gb15129</name>
    <name evidence="13" type="ORF">PR202_gb15129</name>
</gene>
<dbReference type="PROSITE" id="PS01032">
    <property type="entry name" value="PPM_1"/>
    <property type="match status" value="1"/>
</dbReference>
<name>A0AAV5EYL2_ELECO</name>
<reference evidence="13" key="2">
    <citation type="submission" date="2021-12" db="EMBL/GenBank/DDBJ databases">
        <title>Resequencing data analysis of finger millet.</title>
        <authorList>
            <person name="Hatakeyama M."/>
            <person name="Aluri S."/>
            <person name="Balachadran M.T."/>
            <person name="Sivarajan S.R."/>
            <person name="Poveda L."/>
            <person name="Shimizu-Inatsugi R."/>
            <person name="Schlapbach R."/>
            <person name="Sreeman S.M."/>
            <person name="Shimizu K.K."/>
        </authorList>
    </citation>
    <scope>NUCLEOTIDE SEQUENCE</scope>
</reference>
<evidence type="ECO:0000256" key="7">
    <source>
        <dbReference type="ARBA" id="ARBA00022842"/>
    </source>
</evidence>
<comment type="catalytic activity">
    <reaction evidence="10">
        <text>O-phospho-L-seryl-[protein] + H2O = L-seryl-[protein] + phosphate</text>
        <dbReference type="Rhea" id="RHEA:20629"/>
        <dbReference type="Rhea" id="RHEA-COMP:9863"/>
        <dbReference type="Rhea" id="RHEA-COMP:11604"/>
        <dbReference type="ChEBI" id="CHEBI:15377"/>
        <dbReference type="ChEBI" id="CHEBI:29999"/>
        <dbReference type="ChEBI" id="CHEBI:43474"/>
        <dbReference type="ChEBI" id="CHEBI:83421"/>
        <dbReference type="EC" id="3.1.3.16"/>
    </reaction>
</comment>
<comment type="similarity">
    <text evidence="3">Belongs to the PP2C family.</text>
</comment>
<dbReference type="EMBL" id="BQKI01000079">
    <property type="protein sequence ID" value="GJN27136.1"/>
    <property type="molecule type" value="Genomic_DNA"/>
</dbReference>
<keyword evidence="8" id="KW-0904">Protein phosphatase</keyword>